<dbReference type="InterPro" id="IPR002933">
    <property type="entry name" value="Peptidase_M20"/>
</dbReference>
<dbReference type="InterPro" id="IPR052030">
    <property type="entry name" value="Peptidase_M20/M20A_hydrolases"/>
</dbReference>
<reference evidence="2 3" key="1">
    <citation type="submission" date="2018-08" db="EMBL/GenBank/DDBJ databases">
        <title>A genome reference for cultivated species of the human gut microbiota.</title>
        <authorList>
            <person name="Zou Y."/>
            <person name="Xue W."/>
            <person name="Luo G."/>
        </authorList>
    </citation>
    <scope>NUCLEOTIDE SEQUENCE [LARGE SCALE GENOMIC DNA]</scope>
    <source>
        <strain evidence="2 3">OF01-2LB</strain>
    </source>
</reference>
<comment type="caution">
    <text evidence="2">The sequence shown here is derived from an EMBL/GenBank/DDBJ whole genome shotgun (WGS) entry which is preliminary data.</text>
</comment>
<dbReference type="GO" id="GO:0005737">
    <property type="term" value="C:cytoplasm"/>
    <property type="evidence" value="ECO:0007669"/>
    <property type="project" value="TreeGrafter"/>
</dbReference>
<dbReference type="GO" id="GO:0046657">
    <property type="term" value="P:folic acid catabolic process"/>
    <property type="evidence" value="ECO:0007669"/>
    <property type="project" value="TreeGrafter"/>
</dbReference>
<dbReference type="RefSeq" id="WP_117442183.1">
    <property type="nucleotide sequence ID" value="NZ_JAJFEN010000002.1"/>
</dbReference>
<dbReference type="Proteomes" id="UP000260025">
    <property type="component" value="Unassembled WGS sequence"/>
</dbReference>
<dbReference type="AlphaFoldDB" id="A0A3E2W0Y8"/>
<dbReference type="PIRSF" id="PIRSF037226">
    <property type="entry name" value="Amidohydrolase_ACY1L2_prd"/>
    <property type="match status" value="1"/>
</dbReference>
<dbReference type="SUPFAM" id="SSF53187">
    <property type="entry name" value="Zn-dependent exopeptidases"/>
    <property type="match status" value="1"/>
</dbReference>
<sequence>MKKQLKHYLQEHIEEYKYLVHDLYEHPEIGNQEFRSMRVLCKLLQKEGFEVTEEYVVPTGFLAVWKSEKPGPVIAYMCEYDALPEVGHGCGHNLIAGMSLAAGCALKSILSAIGGEVRVIGTPAEENFGGKVSMAAAHVFDDVDAALMLHPDTKNSLGGRTLAIYPLRFEFFGQNAHACTPQNGKSALDAAVMSYLSINLLRQFAEPNTFIHGVIAHGGEAANVIPAYASLEYYFRGETMEYVKELCEKAKACVEGACTMSGCTNRITTYECPYDDCVINYTLADMLQDEYEDLGYVWEGVDEVAQGSSDVGSVSYCCPTLQGYIKIADSCVNGHSREMAAATISQEGSRALLDGAFALADIGRRLIMEPDTLKKAWKEFNSTVKES</sequence>
<proteinExistence type="inferred from homology"/>
<dbReference type="OrthoDB" id="9781032at2"/>
<evidence type="ECO:0000313" key="2">
    <source>
        <dbReference type="EMBL" id="RGC17609.1"/>
    </source>
</evidence>
<dbReference type="NCBIfam" id="TIGR01891">
    <property type="entry name" value="amidohydrolases"/>
    <property type="match status" value="1"/>
</dbReference>
<evidence type="ECO:0000256" key="1">
    <source>
        <dbReference type="PIRNR" id="PIRNR037226"/>
    </source>
</evidence>
<accession>A0A3E2W0Y8</accession>
<dbReference type="InterPro" id="IPR017144">
    <property type="entry name" value="Xaa-Arg_dipeptidase"/>
</dbReference>
<gene>
    <name evidence="2" type="ORF">DXA38_04675</name>
</gene>
<dbReference type="InterPro" id="IPR036264">
    <property type="entry name" value="Bact_exopeptidase_dim_dom"/>
</dbReference>
<dbReference type="FunFam" id="3.30.70.360:FF:000004">
    <property type="entry name" value="Peptidase M20 domain-containing protein 2"/>
    <property type="match status" value="1"/>
</dbReference>
<dbReference type="SUPFAM" id="SSF55031">
    <property type="entry name" value="Bacterial exopeptidase dimerisation domain"/>
    <property type="match status" value="1"/>
</dbReference>
<dbReference type="Gene3D" id="3.40.630.10">
    <property type="entry name" value="Zn peptidases"/>
    <property type="match status" value="1"/>
</dbReference>
<dbReference type="Gene3D" id="3.30.70.360">
    <property type="match status" value="1"/>
</dbReference>
<dbReference type="EMBL" id="QVEV01000004">
    <property type="protein sequence ID" value="RGC17609.1"/>
    <property type="molecule type" value="Genomic_DNA"/>
</dbReference>
<dbReference type="GO" id="GO:0071713">
    <property type="term" value="F:para-aminobenzoyl-glutamate hydrolase activity"/>
    <property type="evidence" value="ECO:0007669"/>
    <property type="project" value="TreeGrafter"/>
</dbReference>
<dbReference type="Pfam" id="PF01546">
    <property type="entry name" value="Peptidase_M20"/>
    <property type="match status" value="1"/>
</dbReference>
<dbReference type="PANTHER" id="PTHR30575:SF0">
    <property type="entry name" value="XAA-ARG DIPEPTIDASE"/>
    <property type="match status" value="1"/>
</dbReference>
<comment type="similarity">
    <text evidence="1">Belongs to the peptidase M20A family.</text>
</comment>
<dbReference type="PANTHER" id="PTHR30575">
    <property type="entry name" value="PEPTIDASE M20"/>
    <property type="match status" value="1"/>
</dbReference>
<protein>
    <recommendedName>
        <fullName evidence="1">Peptidase M20 domain-containing protein 2</fullName>
    </recommendedName>
</protein>
<dbReference type="CDD" id="cd05672">
    <property type="entry name" value="M20_ACY1L2-like"/>
    <property type="match status" value="1"/>
</dbReference>
<name>A0A3E2W0Y8_CLOIN</name>
<dbReference type="GO" id="GO:0016805">
    <property type="term" value="F:dipeptidase activity"/>
    <property type="evidence" value="ECO:0007669"/>
    <property type="project" value="InterPro"/>
</dbReference>
<evidence type="ECO:0000313" key="3">
    <source>
        <dbReference type="Proteomes" id="UP000260025"/>
    </source>
</evidence>
<organism evidence="2 3">
    <name type="scientific">Clostridium innocuum</name>
    <dbReference type="NCBI Taxonomy" id="1522"/>
    <lineage>
        <taxon>Bacteria</taxon>
        <taxon>Bacillati</taxon>
        <taxon>Bacillota</taxon>
        <taxon>Clostridia</taxon>
        <taxon>Eubacteriales</taxon>
        <taxon>Clostridiaceae</taxon>
        <taxon>Clostridium</taxon>
    </lineage>
</organism>
<dbReference type="InterPro" id="IPR017439">
    <property type="entry name" value="Amidohydrolase"/>
</dbReference>